<dbReference type="PANTHER" id="PTHR26450:SF96">
    <property type="entry name" value="OLFACTORY RECEPTOR 52L1"/>
    <property type="match status" value="1"/>
</dbReference>
<evidence type="ECO:0000256" key="7">
    <source>
        <dbReference type="ARBA" id="ARBA00023136"/>
    </source>
</evidence>
<dbReference type="Proteomes" id="UP000694392">
    <property type="component" value="Unplaced"/>
</dbReference>
<dbReference type="PANTHER" id="PTHR26450">
    <property type="entry name" value="OLFACTORY RECEPTOR 56B1-RELATED"/>
    <property type="match status" value="1"/>
</dbReference>
<dbReference type="InterPro" id="IPR017452">
    <property type="entry name" value="GPCR_Rhodpsn_7TM"/>
</dbReference>
<feature type="transmembrane region" description="Helical" evidence="10">
    <location>
        <begin position="274"/>
        <end position="296"/>
    </location>
</feature>
<accession>A0A8D0HCM5</accession>
<evidence type="ECO:0000256" key="4">
    <source>
        <dbReference type="ARBA" id="ARBA00022692"/>
    </source>
</evidence>
<comment type="function">
    <text evidence="1">Odorant receptor.</text>
</comment>
<dbReference type="OMA" id="QMLAILW"/>
<proteinExistence type="inferred from homology"/>
<evidence type="ECO:0000259" key="11">
    <source>
        <dbReference type="PROSITE" id="PS50262"/>
    </source>
</evidence>
<dbReference type="Pfam" id="PF13853">
    <property type="entry name" value="7tm_4"/>
    <property type="match status" value="1"/>
</dbReference>
<keyword evidence="10" id="KW-1003">Cell membrane</keyword>
<reference evidence="12" key="1">
    <citation type="submission" date="2025-08" db="UniProtKB">
        <authorList>
            <consortium name="Ensembl"/>
        </authorList>
    </citation>
    <scope>IDENTIFICATION</scope>
</reference>
<dbReference type="FunFam" id="1.20.1070.10:FF:000006">
    <property type="entry name" value="Olfactory receptor"/>
    <property type="match status" value="1"/>
</dbReference>
<dbReference type="CDD" id="cd15951">
    <property type="entry name" value="7tmA_OR52R_52L-like"/>
    <property type="match status" value="1"/>
</dbReference>
<dbReference type="InterPro" id="IPR000276">
    <property type="entry name" value="GPCR_Rhodpsn"/>
</dbReference>
<keyword evidence="13" id="KW-1185">Reference proteome</keyword>
<dbReference type="PROSITE" id="PS00237">
    <property type="entry name" value="G_PROTEIN_RECEP_F1_1"/>
    <property type="match status" value="1"/>
</dbReference>
<feature type="transmembrane region" description="Helical" evidence="10">
    <location>
        <begin position="63"/>
        <end position="89"/>
    </location>
</feature>
<protein>
    <recommendedName>
        <fullName evidence="10">Olfactory receptor</fullName>
    </recommendedName>
</protein>
<evidence type="ECO:0000256" key="9">
    <source>
        <dbReference type="RuleBase" id="RU000688"/>
    </source>
</evidence>
<evidence type="ECO:0000313" key="12">
    <source>
        <dbReference type="Ensembl" id="ENSSPUP00000018617.1"/>
    </source>
</evidence>
<organism evidence="12 13">
    <name type="scientific">Sphenodon punctatus</name>
    <name type="common">Tuatara</name>
    <name type="synonym">Hatteria punctata</name>
    <dbReference type="NCBI Taxonomy" id="8508"/>
    <lineage>
        <taxon>Eukaryota</taxon>
        <taxon>Metazoa</taxon>
        <taxon>Chordata</taxon>
        <taxon>Craniata</taxon>
        <taxon>Vertebrata</taxon>
        <taxon>Euteleostomi</taxon>
        <taxon>Lepidosauria</taxon>
        <taxon>Sphenodontia</taxon>
        <taxon>Sphenodontidae</taxon>
        <taxon>Sphenodon</taxon>
    </lineage>
</organism>
<keyword evidence="3 10" id="KW-0716">Sensory transduction</keyword>
<feature type="transmembrane region" description="Helical" evidence="10">
    <location>
        <begin position="143"/>
        <end position="165"/>
    </location>
</feature>
<feature type="transmembrane region" description="Helical" evidence="10">
    <location>
        <begin position="199"/>
        <end position="227"/>
    </location>
</feature>
<dbReference type="PRINTS" id="PR00237">
    <property type="entry name" value="GPCRRHODOPSN"/>
</dbReference>
<evidence type="ECO:0000313" key="13">
    <source>
        <dbReference type="Proteomes" id="UP000694392"/>
    </source>
</evidence>
<dbReference type="SUPFAM" id="SSF81321">
    <property type="entry name" value="Family A G protein-coupled receptor-like"/>
    <property type="match status" value="1"/>
</dbReference>
<keyword evidence="8 9" id="KW-0807">Transducer</keyword>
<evidence type="ECO:0000256" key="2">
    <source>
        <dbReference type="ARBA" id="ARBA00004141"/>
    </source>
</evidence>
<dbReference type="AlphaFoldDB" id="A0A8D0HCM5"/>
<dbReference type="GO" id="GO:0005886">
    <property type="term" value="C:plasma membrane"/>
    <property type="evidence" value="ECO:0007669"/>
    <property type="project" value="UniProtKB-SubCell"/>
</dbReference>
<keyword evidence="7 10" id="KW-0472">Membrane</keyword>
<evidence type="ECO:0000256" key="3">
    <source>
        <dbReference type="ARBA" id="ARBA00022606"/>
    </source>
</evidence>
<evidence type="ECO:0000256" key="10">
    <source>
        <dbReference type="RuleBase" id="RU363047"/>
    </source>
</evidence>
<feature type="transmembrane region" description="Helical" evidence="10">
    <location>
        <begin position="95"/>
        <end position="122"/>
    </location>
</feature>
<keyword evidence="4 9" id="KW-0812">Transmembrane</keyword>
<dbReference type="PRINTS" id="PR00245">
    <property type="entry name" value="OLFACTORYR"/>
</dbReference>
<dbReference type="GeneTree" id="ENSGT01150000286912"/>
<evidence type="ECO:0000256" key="1">
    <source>
        <dbReference type="ARBA" id="ARBA00002936"/>
    </source>
</evidence>
<keyword evidence="5 10" id="KW-0552">Olfaction</keyword>
<comment type="similarity">
    <text evidence="9">Belongs to the G-protein coupled receptor 1 family.</text>
</comment>
<evidence type="ECO:0000256" key="5">
    <source>
        <dbReference type="ARBA" id="ARBA00022725"/>
    </source>
</evidence>
<keyword evidence="9" id="KW-0297">G-protein coupled receptor</keyword>
<dbReference type="GO" id="GO:0004930">
    <property type="term" value="F:G protein-coupled receptor activity"/>
    <property type="evidence" value="ECO:0007669"/>
    <property type="project" value="UniProtKB-KW"/>
</dbReference>
<evidence type="ECO:0000256" key="8">
    <source>
        <dbReference type="ARBA" id="ARBA00023224"/>
    </source>
</evidence>
<dbReference type="PROSITE" id="PS50262">
    <property type="entry name" value="G_PROTEIN_RECEP_F1_2"/>
    <property type="match status" value="1"/>
</dbReference>
<keyword evidence="6 10" id="KW-1133">Transmembrane helix</keyword>
<sequence length="314" mass="34739">MSPTNSSSFRPSSFFLIGIPGLETTQHWIAVPLCAMYLLALLGNTVILGVIKSEPGLHQPMYLFLANLAVTDLVLSTSTLPKMLCIFWFDSRAIGFHACLTQMFFIHAFSSVESGILVAMAFDRYIAICQPLRYSAILKTSTVAKMSLLVVLRGVVLITPFPILLRRLSFCGHSIIPHSYCEHMAVVKLVCADTTVNKLYGLAVALLVVGLDILSIALSYIMILRAVFSLPSSDARLKALSTCVSHLCVILGFYIPGLFSFLTHRFGHQVPHHVHILLANLYLLVPPMMNPIVYGVKTKQIRVQVMKFLCVREA</sequence>
<dbReference type="GO" id="GO:0004984">
    <property type="term" value="F:olfactory receptor activity"/>
    <property type="evidence" value="ECO:0007669"/>
    <property type="project" value="InterPro"/>
</dbReference>
<dbReference type="InterPro" id="IPR000725">
    <property type="entry name" value="Olfact_rcpt"/>
</dbReference>
<dbReference type="Ensembl" id="ENSSPUT00000019832.1">
    <property type="protein sequence ID" value="ENSSPUP00000018617.1"/>
    <property type="gene ID" value="ENSSPUG00000014364.1"/>
</dbReference>
<dbReference type="Gene3D" id="1.20.1070.10">
    <property type="entry name" value="Rhodopsin 7-helix transmembrane proteins"/>
    <property type="match status" value="1"/>
</dbReference>
<dbReference type="InterPro" id="IPR050402">
    <property type="entry name" value="OR51/52/56-like"/>
</dbReference>
<reference evidence="12" key="2">
    <citation type="submission" date="2025-09" db="UniProtKB">
        <authorList>
            <consortium name="Ensembl"/>
        </authorList>
    </citation>
    <scope>IDENTIFICATION</scope>
</reference>
<keyword evidence="9" id="KW-0675">Receptor</keyword>
<name>A0A8D0HCM5_SPHPU</name>
<feature type="transmembrane region" description="Helical" evidence="10">
    <location>
        <begin position="239"/>
        <end position="262"/>
    </location>
</feature>
<comment type="subcellular location">
    <subcellularLocation>
        <location evidence="10">Cell membrane</location>
        <topology evidence="10">Multi-pass membrane protein</topology>
    </subcellularLocation>
    <subcellularLocation>
        <location evidence="2">Membrane</location>
        <topology evidence="2">Multi-pass membrane protein</topology>
    </subcellularLocation>
</comment>
<evidence type="ECO:0000256" key="6">
    <source>
        <dbReference type="ARBA" id="ARBA00022989"/>
    </source>
</evidence>
<feature type="domain" description="G-protein coupled receptors family 1 profile" evidence="11">
    <location>
        <begin position="43"/>
        <end position="294"/>
    </location>
</feature>
<feature type="transmembrane region" description="Helical" evidence="10">
    <location>
        <begin position="28"/>
        <end position="51"/>
    </location>
</feature>